<protein>
    <recommendedName>
        <fullName evidence="5">F-box protein</fullName>
    </recommendedName>
</protein>
<dbReference type="SUPFAM" id="SSF81383">
    <property type="entry name" value="F-box domain"/>
    <property type="match status" value="1"/>
</dbReference>
<dbReference type="Proteomes" id="UP001058974">
    <property type="component" value="Chromosome 6"/>
</dbReference>
<evidence type="ECO:0000313" key="4">
    <source>
        <dbReference type="Proteomes" id="UP001058974"/>
    </source>
</evidence>
<dbReference type="Gramene" id="Psat06G0472700-T1">
    <property type="protein sequence ID" value="KAI5399493.1"/>
    <property type="gene ID" value="KIW84_064727"/>
</dbReference>
<evidence type="ECO:0000259" key="1">
    <source>
        <dbReference type="Pfam" id="PF00646"/>
    </source>
</evidence>
<dbReference type="InterPro" id="IPR055357">
    <property type="entry name" value="LRR_At1g61320_AtMIF1"/>
</dbReference>
<evidence type="ECO:0000259" key="2">
    <source>
        <dbReference type="Pfam" id="PF23622"/>
    </source>
</evidence>
<dbReference type="EMBL" id="JAMSHJ010000006">
    <property type="protein sequence ID" value="KAI5399493.1"/>
    <property type="molecule type" value="Genomic_DNA"/>
</dbReference>
<reference evidence="3 4" key="1">
    <citation type="journal article" date="2022" name="Nat. Genet.">
        <title>Improved pea reference genome and pan-genome highlight genomic features and evolutionary characteristics.</title>
        <authorList>
            <person name="Yang T."/>
            <person name="Liu R."/>
            <person name="Luo Y."/>
            <person name="Hu S."/>
            <person name="Wang D."/>
            <person name="Wang C."/>
            <person name="Pandey M.K."/>
            <person name="Ge S."/>
            <person name="Xu Q."/>
            <person name="Li N."/>
            <person name="Li G."/>
            <person name="Huang Y."/>
            <person name="Saxena R.K."/>
            <person name="Ji Y."/>
            <person name="Li M."/>
            <person name="Yan X."/>
            <person name="He Y."/>
            <person name="Liu Y."/>
            <person name="Wang X."/>
            <person name="Xiang C."/>
            <person name="Varshney R.K."/>
            <person name="Ding H."/>
            <person name="Gao S."/>
            <person name="Zong X."/>
        </authorList>
    </citation>
    <scope>NUCLEOTIDE SEQUENCE [LARGE SCALE GENOMIC DNA]</scope>
    <source>
        <strain evidence="3 4">cv. Zhongwan 6</strain>
    </source>
</reference>
<proteinExistence type="predicted"/>
<dbReference type="Gene3D" id="3.80.10.10">
    <property type="entry name" value="Ribonuclease Inhibitor"/>
    <property type="match status" value="1"/>
</dbReference>
<dbReference type="Pfam" id="PF00646">
    <property type="entry name" value="F-box"/>
    <property type="match status" value="1"/>
</dbReference>
<accession>A0A9D4WB24</accession>
<sequence length="465" mass="53586">MATENNNLDLFSLLPESLLLAIVSFLPFKEAAARTCILNKKWLNIWQSGKDIDFDENFFVDSTSDEIKQAQRKVFIDFITNWIAHFTHRDINKFSLKISNPHSCSNTIESCVEFAAQLRVNVLTLDFSNKINSNGNNNNALFPVPTQVYQLGSSLETLKLCSCGFDVLDFLNFDALRDLSLSSIGIKRKTLKTLLKICMTIDSLSLENCWGLEDLNFGDEPIWLTRLVVNKCEMDSDYYLSFNAPVLKYFKYSGLVFTADIFIYARKMKEVDIDFSLESRYNSEHADDLCEVLLEFPKTKILTVCSYLLQVIPYADELTREHSELKVKHLILNTQMHPNELGGLEFLLNSCTSIEKLTLNIGSGVIFEDCKPPYAGDLKKFWLCREYFPECLVRSLKVVEVNKSKATDSEYIFLWFMMHIGEVLEEININICNEDDGLTETRYERAWNLKNNAKRRFNHLQISVH</sequence>
<dbReference type="PANTHER" id="PTHR31900">
    <property type="entry name" value="F-BOX/RNI SUPERFAMILY PROTEIN-RELATED"/>
    <property type="match status" value="1"/>
</dbReference>
<organism evidence="3 4">
    <name type="scientific">Pisum sativum</name>
    <name type="common">Garden pea</name>
    <name type="synonym">Lathyrus oleraceus</name>
    <dbReference type="NCBI Taxonomy" id="3888"/>
    <lineage>
        <taxon>Eukaryota</taxon>
        <taxon>Viridiplantae</taxon>
        <taxon>Streptophyta</taxon>
        <taxon>Embryophyta</taxon>
        <taxon>Tracheophyta</taxon>
        <taxon>Spermatophyta</taxon>
        <taxon>Magnoliopsida</taxon>
        <taxon>eudicotyledons</taxon>
        <taxon>Gunneridae</taxon>
        <taxon>Pentapetalae</taxon>
        <taxon>rosids</taxon>
        <taxon>fabids</taxon>
        <taxon>Fabales</taxon>
        <taxon>Fabaceae</taxon>
        <taxon>Papilionoideae</taxon>
        <taxon>50 kb inversion clade</taxon>
        <taxon>NPAAA clade</taxon>
        <taxon>Hologalegina</taxon>
        <taxon>IRL clade</taxon>
        <taxon>Fabeae</taxon>
        <taxon>Lathyrus</taxon>
    </lineage>
</organism>
<evidence type="ECO:0000313" key="3">
    <source>
        <dbReference type="EMBL" id="KAI5399493.1"/>
    </source>
</evidence>
<feature type="domain" description="At1g61320/AtMIF1 LRR" evidence="2">
    <location>
        <begin position="90"/>
        <end position="365"/>
    </location>
</feature>
<dbReference type="Pfam" id="PF23622">
    <property type="entry name" value="LRR_At1g61320_AtMIF1"/>
    <property type="match status" value="1"/>
</dbReference>
<feature type="domain" description="F-box" evidence="1">
    <location>
        <begin position="11"/>
        <end position="48"/>
    </location>
</feature>
<dbReference type="OrthoDB" id="673865at2759"/>
<dbReference type="InterPro" id="IPR036047">
    <property type="entry name" value="F-box-like_dom_sf"/>
</dbReference>
<dbReference type="SUPFAM" id="SSF52058">
    <property type="entry name" value="L domain-like"/>
    <property type="match status" value="1"/>
</dbReference>
<dbReference type="InterPro" id="IPR032675">
    <property type="entry name" value="LRR_dom_sf"/>
</dbReference>
<comment type="caution">
    <text evidence="3">The sequence shown here is derived from an EMBL/GenBank/DDBJ whole genome shotgun (WGS) entry which is preliminary data.</text>
</comment>
<dbReference type="AlphaFoldDB" id="A0A9D4WB24"/>
<keyword evidence="4" id="KW-1185">Reference proteome</keyword>
<gene>
    <name evidence="3" type="ORF">KIW84_064727</name>
</gene>
<name>A0A9D4WB24_PEA</name>
<evidence type="ECO:0008006" key="5">
    <source>
        <dbReference type="Google" id="ProtNLM"/>
    </source>
</evidence>
<dbReference type="InterPro" id="IPR050232">
    <property type="entry name" value="FBL13/AtMIF1-like"/>
</dbReference>
<dbReference type="InterPro" id="IPR001810">
    <property type="entry name" value="F-box_dom"/>
</dbReference>
<dbReference type="PANTHER" id="PTHR31900:SF30">
    <property type="entry name" value="SUPERFAMILY PROTEIN, PUTATIVE-RELATED"/>
    <property type="match status" value="1"/>
</dbReference>